<feature type="region of interest" description="Disordered" evidence="1">
    <location>
        <begin position="558"/>
        <end position="579"/>
    </location>
</feature>
<evidence type="ECO:0000256" key="2">
    <source>
        <dbReference type="SAM" id="Phobius"/>
    </source>
</evidence>
<dbReference type="PANTHER" id="PTHR36205:SF1">
    <property type="entry name" value="MAJOR FACILITATOR SUPERFAMILY TRANSPORTER"/>
    <property type="match status" value="1"/>
</dbReference>
<dbReference type="OrthoDB" id="3353407at2759"/>
<name>N1JMZ7_BLUG1</name>
<dbReference type="Pfam" id="PF11885">
    <property type="entry name" value="DUF3405"/>
    <property type="match status" value="1"/>
</dbReference>
<keyword evidence="2" id="KW-0812">Transmembrane</keyword>
<evidence type="ECO:0008006" key="5">
    <source>
        <dbReference type="Google" id="ProtNLM"/>
    </source>
</evidence>
<organism evidence="3 4">
    <name type="scientific">Blumeria graminis f. sp. hordei (strain DH14)</name>
    <name type="common">Barley powdery mildew</name>
    <name type="synonym">Oidium monilioides f. sp. hordei</name>
    <dbReference type="NCBI Taxonomy" id="546991"/>
    <lineage>
        <taxon>Eukaryota</taxon>
        <taxon>Fungi</taxon>
        <taxon>Dikarya</taxon>
        <taxon>Ascomycota</taxon>
        <taxon>Pezizomycotina</taxon>
        <taxon>Leotiomycetes</taxon>
        <taxon>Erysiphales</taxon>
        <taxon>Erysiphaceae</taxon>
        <taxon>Blumeria</taxon>
        <taxon>Blumeria hordei</taxon>
    </lineage>
</organism>
<feature type="compositionally biased region" description="Low complexity" evidence="1">
    <location>
        <begin position="49"/>
        <end position="58"/>
    </location>
</feature>
<feature type="compositionally biased region" description="Polar residues" evidence="1">
    <location>
        <begin position="320"/>
        <end position="334"/>
    </location>
</feature>
<dbReference type="EMBL" id="CAUH01005616">
    <property type="protein sequence ID" value="CCU81956.1"/>
    <property type="molecule type" value="Genomic_DNA"/>
</dbReference>
<reference evidence="3 4" key="1">
    <citation type="journal article" date="2010" name="Science">
        <title>Genome expansion and gene loss in powdery mildew fungi reveal tradeoffs in extreme parasitism.</title>
        <authorList>
            <person name="Spanu P.D."/>
            <person name="Abbott J.C."/>
            <person name="Amselem J."/>
            <person name="Burgis T.A."/>
            <person name="Soanes D.M."/>
            <person name="Stueber K."/>
            <person name="Ver Loren van Themaat E."/>
            <person name="Brown J.K.M."/>
            <person name="Butcher S.A."/>
            <person name="Gurr S.J."/>
            <person name="Lebrun M.-H."/>
            <person name="Ridout C.J."/>
            <person name="Schulze-Lefert P."/>
            <person name="Talbot N.J."/>
            <person name="Ahmadinejad N."/>
            <person name="Ametz C."/>
            <person name="Barton G.R."/>
            <person name="Benjdia M."/>
            <person name="Bidzinski P."/>
            <person name="Bindschedler L.V."/>
            <person name="Both M."/>
            <person name="Brewer M.T."/>
            <person name="Cadle-Davidson L."/>
            <person name="Cadle-Davidson M.M."/>
            <person name="Collemare J."/>
            <person name="Cramer R."/>
            <person name="Frenkel O."/>
            <person name="Godfrey D."/>
            <person name="Harriman J."/>
            <person name="Hoede C."/>
            <person name="King B.C."/>
            <person name="Klages S."/>
            <person name="Kleemann J."/>
            <person name="Knoll D."/>
            <person name="Koti P.S."/>
            <person name="Kreplak J."/>
            <person name="Lopez-Ruiz F.J."/>
            <person name="Lu X."/>
            <person name="Maekawa T."/>
            <person name="Mahanil S."/>
            <person name="Micali C."/>
            <person name="Milgroom M.G."/>
            <person name="Montana G."/>
            <person name="Noir S."/>
            <person name="O'Connell R.J."/>
            <person name="Oberhaensli S."/>
            <person name="Parlange F."/>
            <person name="Pedersen C."/>
            <person name="Quesneville H."/>
            <person name="Reinhardt R."/>
            <person name="Rott M."/>
            <person name="Sacristan S."/>
            <person name="Schmidt S.M."/>
            <person name="Schoen M."/>
            <person name="Skamnioti P."/>
            <person name="Sommer H."/>
            <person name="Stephens A."/>
            <person name="Takahara H."/>
            <person name="Thordal-Christensen H."/>
            <person name="Vigouroux M."/>
            <person name="Wessling R."/>
            <person name="Wicker T."/>
            <person name="Panstruga R."/>
        </authorList>
    </citation>
    <scope>NUCLEOTIDE SEQUENCE [LARGE SCALE GENOMIC DNA]</scope>
    <source>
        <strain evidence="3">DH14</strain>
    </source>
</reference>
<dbReference type="HOGENOM" id="CLU_009650_0_0_1"/>
<dbReference type="InParanoid" id="N1JMZ7"/>
<keyword evidence="2" id="KW-1133">Transmembrane helix</keyword>
<protein>
    <recommendedName>
        <fullName evidence="5">Major facilitator superfamily transporter</fullName>
    </recommendedName>
</protein>
<keyword evidence="4" id="KW-1185">Reference proteome</keyword>
<keyword evidence="2" id="KW-0472">Membrane</keyword>
<dbReference type="InterPro" id="IPR021822">
    <property type="entry name" value="DUF3405"/>
</dbReference>
<evidence type="ECO:0000313" key="4">
    <source>
        <dbReference type="Proteomes" id="UP000015441"/>
    </source>
</evidence>
<dbReference type="STRING" id="546991.N1JMZ7"/>
<feature type="compositionally biased region" description="Basic and acidic residues" evidence="1">
    <location>
        <begin position="558"/>
        <end position="569"/>
    </location>
</feature>
<comment type="caution">
    <text evidence="3">The sequence shown here is derived from an EMBL/GenBank/DDBJ whole genome shotgun (WGS) entry which is preliminary data.</text>
</comment>
<dbReference type="PANTHER" id="PTHR36205">
    <property type="entry name" value="CHROMOSOME 19, WHOLE GENOME SHOTGUN SEQUENCE"/>
    <property type="match status" value="1"/>
</dbReference>
<feature type="region of interest" description="Disordered" evidence="1">
    <location>
        <begin position="315"/>
        <end position="334"/>
    </location>
</feature>
<gene>
    <name evidence="3" type="ORF">BGHDH14_bgh02002</name>
</gene>
<sequence length="812" mass="92221">MPTIEPRKLVFPYRRQYVFVRLAYNDQKESEFDADSNYLSDTSSFTSSSHSLSSSSSHQPILSTKPLSSTNRRSRRNLSPHRLIRLCCLALISTVVIFILSLVHAGISSNKRVEAGNIGRRPSPPPEPWRAFPFLTRYYGGLRSLTPIAENTPEYPLKDEPIASDKPSKLNRDVPASKPFEAYARHQSSDYLAEYPTVQKCFLDANSTVALPPLQYYSGRPAGFPNNLLGSYELLGLPEDICFDRFGRLGPYGYGYAEKYGGTGTGEYGDIMGSSNVWKIGSEINQVDFRSVNWDEVQRRCFNSNKVRFEPTDSFHERNSYSSESTRTSDNYDSTKANISSIPKKYLPRSAVVIRVWDDFNYGVEDILHLRAMISELSLGSAGEYDVHLLVQVKDESKYPIWADEESYQRHVNESVPEEFRGITTLWSVTQMLMLYQGIHDTFSRGPDLPIHGPYRGLQMAMQHFAHNHPEYEYFWHWEIDIRYTGHYYNLFSQVESWAQKQSRKGLWERNNRFYIPTTHGSWEDFKHLVRVQTEMSSSDPERLATSLLGLKANTKTEKPIWGPERPEHEEDWFEVENDPVPPKSYDKDQYEWGVGEPADLITFNPLFDPEETTWLLANDFTGFNTSTGSPPRRAAIITTSRMSKRLLASMHRETAFKKHHAFSEMWAPTVALHHGYKAVYVPHPTFVDRKWPVAYFSAVTNAGKGGATGGARTSVFGAREHNLMGLTWYYNAGFAPNLWRRWLGLKVNNDGGEQFELTADESKDGEGVGGMRGGEGRMCLPPMLLHPVKDVILPSEGPASKGTFPTSDPSA</sequence>
<dbReference type="eggNOG" id="ENOG502QW68">
    <property type="taxonomic scope" value="Eukaryota"/>
</dbReference>
<dbReference type="AlphaFoldDB" id="N1JMZ7"/>
<feature type="region of interest" description="Disordered" evidence="1">
    <location>
        <begin position="49"/>
        <end position="75"/>
    </location>
</feature>
<dbReference type="Proteomes" id="UP000015441">
    <property type="component" value="Unassembled WGS sequence"/>
</dbReference>
<feature type="transmembrane region" description="Helical" evidence="2">
    <location>
        <begin position="83"/>
        <end position="107"/>
    </location>
</feature>
<proteinExistence type="predicted"/>
<evidence type="ECO:0000256" key="1">
    <source>
        <dbReference type="SAM" id="MobiDB-lite"/>
    </source>
</evidence>
<accession>N1JMZ7</accession>
<evidence type="ECO:0000313" key="3">
    <source>
        <dbReference type="EMBL" id="CCU81956.1"/>
    </source>
</evidence>